<keyword evidence="2" id="KW-1185">Reference proteome</keyword>
<evidence type="ECO:0000313" key="2">
    <source>
        <dbReference type="Proteomes" id="UP001208570"/>
    </source>
</evidence>
<comment type="caution">
    <text evidence="1">The sequence shown here is derived from an EMBL/GenBank/DDBJ whole genome shotgun (WGS) entry which is preliminary data.</text>
</comment>
<proteinExistence type="predicted"/>
<dbReference type="Proteomes" id="UP001208570">
    <property type="component" value="Unassembled WGS sequence"/>
</dbReference>
<protein>
    <submittedName>
        <fullName evidence="1">Uncharacterized protein</fullName>
    </submittedName>
</protein>
<sequence>MFHFVQRAKYMLVFCFLISAFGITRQLLKTKSRHREYNDVDAQFLLRPIAPAYISIPALPVAGLVYRIAVGGALTSKGTDIVHPDGVRALPLFWQLLPSFCRTASVGYEYHFYFGYDRSDPMANETVLSAIDESFRISVRSHCSPLNISIGRLNLIRCEHDSKPAWAQNDAMMAAYLDGMDFFYRLNDDTRPDVGRWTETFIGALANFSPPFVGVVGPSCSMEPPGVMSHDFVHRTHIDVFGFYYPRRFTDWFADNWITNIYGPTRSIRFANVTVRHTDPMGRRYRVREYELLQITLQLARKHADLIRRYIDAKFLPNTSTKHKLTGQRVISMSLYGSKPRYVFGVIRNAQLMPIIYPMWRLRVYYHPKSASSYDHRHLYVADNVLESLRSLGVELVSVTDEILLRDPSMWRYLVLDDHRNVEYALIRNADARITAREARLVDEWLSADLDHTLHCIRDHPTQGIAPLMGGLWGGKGKNIEYAMKRNMKSLIYDYLGTDRKQVQYFNAPNSFLVKIWTETLDKAYCHDSVTCQLWNSSYPAKRLPEEHEVYVGQKFDAFYDGVTVLNITYFESPECIHDSVMDIR</sequence>
<dbReference type="AlphaFoldDB" id="A0AAD9K7P0"/>
<name>A0AAD9K7P0_9ANNE</name>
<dbReference type="EMBL" id="JAODUP010000044">
    <property type="protein sequence ID" value="KAK2165980.1"/>
    <property type="molecule type" value="Genomic_DNA"/>
</dbReference>
<accession>A0AAD9K7P0</accession>
<evidence type="ECO:0000313" key="1">
    <source>
        <dbReference type="EMBL" id="KAK2165980.1"/>
    </source>
</evidence>
<organism evidence="1 2">
    <name type="scientific">Paralvinella palmiformis</name>
    <dbReference type="NCBI Taxonomy" id="53620"/>
    <lineage>
        <taxon>Eukaryota</taxon>
        <taxon>Metazoa</taxon>
        <taxon>Spiralia</taxon>
        <taxon>Lophotrochozoa</taxon>
        <taxon>Annelida</taxon>
        <taxon>Polychaeta</taxon>
        <taxon>Sedentaria</taxon>
        <taxon>Canalipalpata</taxon>
        <taxon>Terebellida</taxon>
        <taxon>Terebelliformia</taxon>
        <taxon>Alvinellidae</taxon>
        <taxon>Paralvinella</taxon>
    </lineage>
</organism>
<reference evidence="1" key="1">
    <citation type="journal article" date="2023" name="Mol. Biol. Evol.">
        <title>Third-Generation Sequencing Reveals the Adaptive Role of the Epigenome in Three Deep-Sea Polychaetes.</title>
        <authorList>
            <person name="Perez M."/>
            <person name="Aroh O."/>
            <person name="Sun Y."/>
            <person name="Lan Y."/>
            <person name="Juniper S.K."/>
            <person name="Young C.R."/>
            <person name="Angers B."/>
            <person name="Qian P.Y."/>
        </authorList>
    </citation>
    <scope>NUCLEOTIDE SEQUENCE</scope>
    <source>
        <strain evidence="1">P08H-3</strain>
    </source>
</reference>
<gene>
    <name evidence="1" type="ORF">LSH36_44g17014</name>
</gene>